<reference evidence="1" key="1">
    <citation type="submission" date="2007-06" db="EMBL/GenBank/DDBJ databases">
        <title>Complete sequence of Methanococcus vannielii SB.</title>
        <authorList>
            <consortium name="US DOE Joint Genome Institute"/>
            <person name="Copeland A."/>
            <person name="Lucas S."/>
            <person name="Lapidus A."/>
            <person name="Barry K."/>
            <person name="Glavina del Rio T."/>
            <person name="Dalin E."/>
            <person name="Tice H."/>
            <person name="Pitluck S."/>
            <person name="Chain P."/>
            <person name="Malfatti S."/>
            <person name="Shin M."/>
            <person name="Vergez L."/>
            <person name="Schmutz J."/>
            <person name="Larimer F."/>
            <person name="Land M."/>
            <person name="Hauser L."/>
            <person name="Kyrpides N."/>
            <person name="Anderson I."/>
            <person name="Sieprawska-Lupa M."/>
            <person name="Whitman W.B."/>
            <person name="Richardson P."/>
        </authorList>
    </citation>
    <scope>NUCLEOTIDE SEQUENCE [LARGE SCALE GENOMIC DNA]</scope>
    <source>
        <strain evidence="1">SB</strain>
    </source>
</reference>
<organism evidence="1 2">
    <name type="scientific">Methanococcus vannielii (strain ATCC 35089 / DSM 1224 / JCM 13029 / OCM 148 / SB)</name>
    <dbReference type="NCBI Taxonomy" id="406327"/>
    <lineage>
        <taxon>Archaea</taxon>
        <taxon>Methanobacteriati</taxon>
        <taxon>Methanobacteriota</taxon>
        <taxon>Methanomada group</taxon>
        <taxon>Methanococci</taxon>
        <taxon>Methanococcales</taxon>
        <taxon>Methanococcaceae</taxon>
        <taxon>Methanococcus</taxon>
    </lineage>
</organism>
<gene>
    <name evidence="1" type="ordered locus">Mevan_0511</name>
</gene>
<dbReference type="KEGG" id="mvn:Mevan_0511"/>
<proteinExistence type="predicted"/>
<dbReference type="Proteomes" id="UP000001107">
    <property type="component" value="Chromosome"/>
</dbReference>
<dbReference type="eggNOG" id="arCOG05028">
    <property type="taxonomic scope" value="Archaea"/>
</dbReference>
<dbReference type="HOGENOM" id="CLU_1340754_0_0_2"/>
<protein>
    <submittedName>
        <fullName evidence="1">Uncharacterized protein</fullName>
    </submittedName>
</protein>
<evidence type="ECO:0000313" key="2">
    <source>
        <dbReference type="Proteomes" id="UP000001107"/>
    </source>
</evidence>
<dbReference type="EMBL" id="CP000742">
    <property type="protein sequence ID" value="ABR54418.1"/>
    <property type="molecule type" value="Genomic_DNA"/>
</dbReference>
<dbReference type="STRING" id="406327.Mevan_0511"/>
<dbReference type="OrthoDB" id="65511at2157"/>
<dbReference type="GeneID" id="5325671"/>
<accession>A6UPJ6</accession>
<keyword evidence="2" id="KW-1185">Reference proteome</keyword>
<evidence type="ECO:0000313" key="1">
    <source>
        <dbReference type="EMBL" id="ABR54418.1"/>
    </source>
</evidence>
<dbReference type="RefSeq" id="WP_011972321.1">
    <property type="nucleotide sequence ID" value="NC_009634.1"/>
</dbReference>
<dbReference type="AlphaFoldDB" id="A6UPJ6"/>
<name>A6UPJ6_METVS</name>
<sequence length="202" mass="22921">MKKISLILSIILLSSFCLCTEKNSNDLFEYSDSTVFMVTVGENKVPIELRAKINDSFTTLFKNTDKNEIKSTYYSENHEIIYIEYDRSLPAAEGGVSVADLKLKLIWANSYFNPHVIIVPGDLTENGTYADIFYKDGSIESTFLNNEHVDKVKNSNKTIVIDFQRTENPATIEKYNNTYIIEGNSLIELDKAESMFIIALLS</sequence>